<dbReference type="GO" id="GO:0004222">
    <property type="term" value="F:metalloendopeptidase activity"/>
    <property type="evidence" value="ECO:0007669"/>
    <property type="project" value="InterPro"/>
</dbReference>
<dbReference type="GO" id="GO:0016887">
    <property type="term" value="F:ATP hydrolysis activity"/>
    <property type="evidence" value="ECO:0007669"/>
    <property type="project" value="InterPro"/>
</dbReference>
<name>A0A2K8KFV7_9RHOB</name>
<dbReference type="SUPFAM" id="SSF52540">
    <property type="entry name" value="P-loop containing nucleoside triphosphate hydrolases"/>
    <property type="match status" value="1"/>
</dbReference>
<keyword evidence="1" id="KW-0547">Nucleotide-binding</keyword>
<evidence type="ECO:0000256" key="2">
    <source>
        <dbReference type="SAM" id="MobiDB-lite"/>
    </source>
</evidence>
<feature type="domain" description="AAA+ ATPase" evidence="3">
    <location>
        <begin position="307"/>
        <end position="446"/>
    </location>
</feature>
<dbReference type="Gene3D" id="3.40.50.300">
    <property type="entry name" value="P-loop containing nucleotide triphosphate hydrolases"/>
    <property type="match status" value="1"/>
</dbReference>
<dbReference type="InterPro" id="IPR003593">
    <property type="entry name" value="AAA+_ATPase"/>
</dbReference>
<keyword evidence="5" id="KW-1185">Reference proteome</keyword>
<dbReference type="PROSITE" id="PS00674">
    <property type="entry name" value="AAA"/>
    <property type="match status" value="1"/>
</dbReference>
<evidence type="ECO:0000256" key="1">
    <source>
        <dbReference type="RuleBase" id="RU003651"/>
    </source>
</evidence>
<dbReference type="GO" id="GO:0030163">
    <property type="term" value="P:protein catabolic process"/>
    <property type="evidence" value="ECO:0007669"/>
    <property type="project" value="TreeGrafter"/>
</dbReference>
<evidence type="ECO:0000259" key="3">
    <source>
        <dbReference type="SMART" id="SM00382"/>
    </source>
</evidence>
<dbReference type="Pfam" id="PF00004">
    <property type="entry name" value="AAA"/>
    <property type="match status" value="1"/>
</dbReference>
<feature type="region of interest" description="Disordered" evidence="2">
    <location>
        <begin position="25"/>
        <end position="45"/>
    </location>
</feature>
<dbReference type="Gene3D" id="1.10.8.60">
    <property type="match status" value="1"/>
</dbReference>
<dbReference type="PANTHER" id="PTHR23076">
    <property type="entry name" value="METALLOPROTEASE M41 FTSH"/>
    <property type="match status" value="1"/>
</dbReference>
<sequence>MTDQLMAYAMPGALSLFERISPMTRKPAQTPTTTPDFGPTGPTTPGLEDVLKYLEGLRSTGTTDLFVVDDELEDDEPITQKPSETRNPPRDLLDALLMLRLHSMRANAGLTSFRPPRGCLQVIVAPIENDRTDIRTVLPQMIGRDPALPDPAIRVDDDVTRKRTGTGVLGSIRSDILQGNPVIAAMASDDMIPDDLRVAMQPSLRLPPLSRRMLEAVMAFHFDQTSVELQQPDARIAQLSDVALSSIFAAEGPEAAIERLDRAASQKTHTRVTLDDVHGQPGAVGALRQAVEDLRSYQSGAVNWSEVTKSFLLLGPPGTGKSLMAQGLAGSAGINFVKTSYSDCQRHGHQGDMLKALNAAVETAIATAPSVFFIDEVDSFHNRQGRTGSKDGYILGVVNGLLTQLDRLSATRGVILLAATNYPDRVDPAVIRPGRFDRHIHVGRPDRSGIRSMLEDPLSGLTFEPAEIDRLCDQLLGSSGAEIAAMIRDARTRARAERMPFSFGHLRAAAGAIRPPVDPGLIWRIAVHEAGHLLAGHLLQLPSASRAIVTGNDGRVIRPYPTCRLPGTVSGMIVHHLAGRIAESLVFDVISHGAGSGPESDLAFATRTAIAAETSYGFGTSLGWIDPETPLYLLPRDIQSRVEARLSEAEARARRLLAERRPDIERIALNLMEKRDLDAAAISALLSDIPRGPDHTQYEGCETSPVDPSFLKETPDAHPF</sequence>
<feature type="compositionally biased region" description="Low complexity" evidence="2">
    <location>
        <begin position="30"/>
        <end position="45"/>
    </location>
</feature>
<dbReference type="KEGG" id="rbg:BG454_03735"/>
<keyword evidence="1" id="KW-0067">ATP-binding</keyword>
<organism evidence="4 5">
    <name type="scientific">Roseinatronobacter bogoriensis subsp. barguzinensis</name>
    <dbReference type="NCBI Taxonomy" id="441209"/>
    <lineage>
        <taxon>Bacteria</taxon>
        <taxon>Pseudomonadati</taxon>
        <taxon>Pseudomonadota</taxon>
        <taxon>Alphaproteobacteria</taxon>
        <taxon>Rhodobacterales</taxon>
        <taxon>Paracoccaceae</taxon>
        <taxon>Roseinatronobacter</taxon>
    </lineage>
</organism>
<dbReference type="InterPro" id="IPR037219">
    <property type="entry name" value="Peptidase_M41-like"/>
</dbReference>
<dbReference type="GO" id="GO:0005524">
    <property type="term" value="F:ATP binding"/>
    <property type="evidence" value="ECO:0007669"/>
    <property type="project" value="UniProtKB-KW"/>
</dbReference>
<dbReference type="Gene3D" id="1.20.58.760">
    <property type="entry name" value="Peptidase M41"/>
    <property type="match status" value="1"/>
</dbReference>
<dbReference type="InterPro" id="IPR003960">
    <property type="entry name" value="ATPase_AAA_CS"/>
</dbReference>
<dbReference type="STRING" id="441209.GCA_001870665_00470"/>
<dbReference type="SMART" id="SM00382">
    <property type="entry name" value="AAA"/>
    <property type="match status" value="1"/>
</dbReference>
<accession>A0A2K8KFV7</accession>
<dbReference type="GO" id="GO:0006508">
    <property type="term" value="P:proteolysis"/>
    <property type="evidence" value="ECO:0007669"/>
    <property type="project" value="InterPro"/>
</dbReference>
<dbReference type="CDD" id="cd19481">
    <property type="entry name" value="RecA-like_protease"/>
    <property type="match status" value="1"/>
</dbReference>
<gene>
    <name evidence="4" type="ORF">BG454_03735</name>
</gene>
<evidence type="ECO:0000313" key="5">
    <source>
        <dbReference type="Proteomes" id="UP000228948"/>
    </source>
</evidence>
<dbReference type="SUPFAM" id="SSF140990">
    <property type="entry name" value="FtsH protease domain-like"/>
    <property type="match status" value="1"/>
</dbReference>
<reference evidence="4 5" key="1">
    <citation type="submission" date="2017-11" db="EMBL/GenBank/DDBJ databases">
        <title>Revised Sequence and Annotation of the Rhodobaca barguzinensis strain alga05 Genome.</title>
        <authorList>
            <person name="Kopejtka K."/>
            <person name="Tomasch J.M."/>
            <person name="Bunk B."/>
            <person name="Koblizek M."/>
        </authorList>
    </citation>
    <scope>NUCLEOTIDE SEQUENCE [LARGE SCALE GENOMIC DNA]</scope>
    <source>
        <strain evidence="5">alga05</strain>
    </source>
</reference>
<comment type="similarity">
    <text evidence="1">Belongs to the AAA ATPase family.</text>
</comment>
<feature type="region of interest" description="Disordered" evidence="2">
    <location>
        <begin position="71"/>
        <end position="90"/>
    </location>
</feature>
<dbReference type="GO" id="GO:0005886">
    <property type="term" value="C:plasma membrane"/>
    <property type="evidence" value="ECO:0007669"/>
    <property type="project" value="TreeGrafter"/>
</dbReference>
<dbReference type="OrthoDB" id="9809379at2"/>
<proteinExistence type="inferred from homology"/>
<dbReference type="InterPro" id="IPR003959">
    <property type="entry name" value="ATPase_AAA_core"/>
</dbReference>
<feature type="region of interest" description="Disordered" evidence="2">
    <location>
        <begin position="697"/>
        <end position="720"/>
    </location>
</feature>
<protein>
    <recommendedName>
        <fullName evidence="3">AAA+ ATPase domain-containing protein</fullName>
    </recommendedName>
</protein>
<dbReference type="GO" id="GO:0004176">
    <property type="term" value="F:ATP-dependent peptidase activity"/>
    <property type="evidence" value="ECO:0007669"/>
    <property type="project" value="InterPro"/>
</dbReference>
<dbReference type="AlphaFoldDB" id="A0A2K8KFV7"/>
<dbReference type="InterPro" id="IPR027417">
    <property type="entry name" value="P-loop_NTPase"/>
</dbReference>
<dbReference type="Proteomes" id="UP000228948">
    <property type="component" value="Chromosome"/>
</dbReference>
<dbReference type="PANTHER" id="PTHR23076:SF97">
    <property type="entry name" value="ATP-DEPENDENT ZINC METALLOPROTEASE YME1L1"/>
    <property type="match status" value="1"/>
</dbReference>
<dbReference type="EMBL" id="CP024899">
    <property type="protein sequence ID" value="ATX65050.1"/>
    <property type="molecule type" value="Genomic_DNA"/>
</dbReference>
<evidence type="ECO:0000313" key="4">
    <source>
        <dbReference type="EMBL" id="ATX65050.1"/>
    </source>
</evidence>